<keyword evidence="4" id="KW-1185">Reference proteome</keyword>
<dbReference type="OrthoDB" id="2906425at2759"/>
<protein>
    <submittedName>
        <fullName evidence="3">Putative kinase-like protein</fullName>
    </submittedName>
</protein>
<keyword evidence="3" id="KW-0418">Kinase</keyword>
<dbReference type="OMA" id="THASWEK"/>
<dbReference type="EMBL" id="KB707421">
    <property type="protein sequence ID" value="EMR62493.1"/>
    <property type="molecule type" value="Genomic_DNA"/>
</dbReference>
<evidence type="ECO:0000259" key="2">
    <source>
        <dbReference type="Pfam" id="PF01636"/>
    </source>
</evidence>
<accession>M7SE66</accession>
<feature type="domain" description="Aminoglycoside phosphotransferase" evidence="2">
    <location>
        <begin position="71"/>
        <end position="359"/>
    </location>
</feature>
<dbReference type="HOGENOM" id="CLU_030124_0_0_1"/>
<dbReference type="Pfam" id="PF01636">
    <property type="entry name" value="APH"/>
    <property type="match status" value="1"/>
</dbReference>
<reference evidence="4" key="1">
    <citation type="journal article" date="2013" name="Genome Announc.">
        <title>Draft genome sequence of the grapevine dieback fungus Eutypa lata UCR-EL1.</title>
        <authorList>
            <person name="Blanco-Ulate B."/>
            <person name="Rolshausen P.E."/>
            <person name="Cantu D."/>
        </authorList>
    </citation>
    <scope>NUCLEOTIDE SEQUENCE [LARGE SCALE GENOMIC DNA]</scope>
    <source>
        <strain evidence="4">UCR-EL1</strain>
    </source>
</reference>
<dbReference type="PANTHER" id="PTHR21310:SF13">
    <property type="entry name" value="AMINOGLYCOSIDE PHOSPHOTRANSFERASE DOMAIN-CONTAINING PROTEIN"/>
    <property type="match status" value="1"/>
</dbReference>
<dbReference type="KEGG" id="ela:UCREL1_10540"/>
<dbReference type="InterPro" id="IPR011009">
    <property type="entry name" value="Kinase-like_dom_sf"/>
</dbReference>
<proteinExistence type="predicted"/>
<name>M7SE66_EUTLA</name>
<feature type="region of interest" description="Disordered" evidence="1">
    <location>
        <begin position="461"/>
        <end position="515"/>
    </location>
</feature>
<keyword evidence="3" id="KW-0808">Transferase</keyword>
<gene>
    <name evidence="3" type="ORF">UCREL1_10540</name>
</gene>
<dbReference type="InterPro" id="IPR002575">
    <property type="entry name" value="Aminoglycoside_PTrfase"/>
</dbReference>
<evidence type="ECO:0000256" key="1">
    <source>
        <dbReference type="SAM" id="MobiDB-lite"/>
    </source>
</evidence>
<dbReference type="Proteomes" id="UP000012174">
    <property type="component" value="Unassembled WGS sequence"/>
</dbReference>
<dbReference type="PANTHER" id="PTHR21310">
    <property type="entry name" value="AMINOGLYCOSIDE PHOSPHOTRANSFERASE-RELATED-RELATED"/>
    <property type="match status" value="1"/>
</dbReference>
<dbReference type="InterPro" id="IPR051678">
    <property type="entry name" value="AGP_Transferase"/>
</dbReference>
<dbReference type="SUPFAM" id="SSF56112">
    <property type="entry name" value="Protein kinase-like (PK-like)"/>
    <property type="match status" value="1"/>
</dbReference>
<dbReference type="GO" id="GO:0016301">
    <property type="term" value="F:kinase activity"/>
    <property type="evidence" value="ECO:0007669"/>
    <property type="project" value="UniProtKB-KW"/>
</dbReference>
<evidence type="ECO:0000313" key="3">
    <source>
        <dbReference type="EMBL" id="EMR62493.1"/>
    </source>
</evidence>
<dbReference type="Gene3D" id="3.90.1200.10">
    <property type="match status" value="1"/>
</dbReference>
<dbReference type="eggNOG" id="ENOG502QV1E">
    <property type="taxonomic scope" value="Eukaryota"/>
</dbReference>
<dbReference type="AlphaFoldDB" id="M7SE66"/>
<feature type="compositionally biased region" description="Acidic residues" evidence="1">
    <location>
        <begin position="470"/>
        <end position="489"/>
    </location>
</feature>
<organism evidence="3 4">
    <name type="scientific">Eutypa lata (strain UCR-EL1)</name>
    <name type="common">Grapevine dieback disease fungus</name>
    <name type="synonym">Eutypa armeniacae</name>
    <dbReference type="NCBI Taxonomy" id="1287681"/>
    <lineage>
        <taxon>Eukaryota</taxon>
        <taxon>Fungi</taxon>
        <taxon>Dikarya</taxon>
        <taxon>Ascomycota</taxon>
        <taxon>Pezizomycotina</taxon>
        <taxon>Sordariomycetes</taxon>
        <taxon>Xylariomycetidae</taxon>
        <taxon>Xylariales</taxon>
        <taxon>Diatrypaceae</taxon>
        <taxon>Eutypa</taxon>
    </lineage>
</organism>
<evidence type="ECO:0000313" key="4">
    <source>
        <dbReference type="Proteomes" id="UP000012174"/>
    </source>
</evidence>
<feature type="compositionally biased region" description="Basic and acidic residues" evidence="1">
    <location>
        <begin position="491"/>
        <end position="515"/>
    </location>
</feature>
<sequence length="515" mass="58313">MAGTKQTRPHRVVQDGNPVNTLAQHRHCWANDPRTGFLDPTWPREPDIEAARKLAIAYLPAADFADAEIGPFARGAFHRLFIISSSRVRTQYLMRVAIPVDPFFKTESEVATMEYVRERSSLPVPRVVAFASTASNPLGFEWILMERVDGVPLDQVWDNMSLDAKTCLTDDFARRMKQLLDIRFTLLGNIYFVDIWNQVGYAPLFDHHPRHISGSIDVDIGGTDGNFVIGRMVSTRFFRDKRAVLRAERGPFRTARELALAETRLLGQRIRHLSPSPNDDYYCEVDEGLADAGDEVRQVFDQLEDAASTRVFPPGADDGPEDAKVLWHDDLSCMNVLVHPETYELTGVVDWESVSIVPAWETGRDGVPYFLRGLEVAEPPPVGTVSDEEEEGLTMIRKDWELVQLRRRYYGIVGPLYNPEAVSETTIRLKKELSELLGDFEDRWESVRYWLERQLDLKDDAYRGVGSGSNEEEEDEDEEDDDNDDDQDNVDGTKDRSDDDAKLSQHGDKSDAAGS</sequence>